<dbReference type="EMBL" id="CP022743">
    <property type="protein sequence ID" value="ASU34359.1"/>
    <property type="molecule type" value="Genomic_DNA"/>
</dbReference>
<accession>A0A223NWV6</accession>
<keyword evidence="3" id="KW-1185">Reference proteome</keyword>
<dbReference type="KEGG" id="muc:MuYL_2472"/>
<protein>
    <submittedName>
        <fullName evidence="2">Uncharacterized protein</fullName>
    </submittedName>
</protein>
<feature type="coiled-coil region" evidence="1">
    <location>
        <begin position="1"/>
        <end position="60"/>
    </location>
</feature>
<sequence>MNKMETLLEAVETAINAENTNIEYHEKQLAYHSEYHTKAKEESEQRKATLIRELSLLKELLDEVPA</sequence>
<proteinExistence type="predicted"/>
<evidence type="ECO:0000256" key="1">
    <source>
        <dbReference type="SAM" id="Coils"/>
    </source>
</evidence>
<reference evidence="2 3" key="1">
    <citation type="submission" date="2017-08" db="EMBL/GenBank/DDBJ databases">
        <title>Complete genome sequence of Mucilaginibacter sp. strain BJC16-A31.</title>
        <authorList>
            <consortium name="Henan University of Science and Technology"/>
            <person name="You X."/>
        </authorList>
    </citation>
    <scope>NUCLEOTIDE SEQUENCE [LARGE SCALE GENOMIC DNA]</scope>
    <source>
        <strain evidence="2 3">BJC16-A31</strain>
    </source>
</reference>
<keyword evidence="1" id="KW-0175">Coiled coil</keyword>
<dbReference type="AlphaFoldDB" id="A0A223NWV6"/>
<evidence type="ECO:0000313" key="3">
    <source>
        <dbReference type="Proteomes" id="UP000215002"/>
    </source>
</evidence>
<name>A0A223NWV6_9SPHI</name>
<dbReference type="Proteomes" id="UP000215002">
    <property type="component" value="Chromosome"/>
</dbReference>
<organism evidence="2 3">
    <name type="scientific">Mucilaginibacter xinganensis</name>
    <dbReference type="NCBI Taxonomy" id="1234841"/>
    <lineage>
        <taxon>Bacteria</taxon>
        <taxon>Pseudomonadati</taxon>
        <taxon>Bacteroidota</taxon>
        <taxon>Sphingobacteriia</taxon>
        <taxon>Sphingobacteriales</taxon>
        <taxon>Sphingobacteriaceae</taxon>
        <taxon>Mucilaginibacter</taxon>
    </lineage>
</organism>
<gene>
    <name evidence="2" type="ORF">MuYL_2472</name>
</gene>
<evidence type="ECO:0000313" key="2">
    <source>
        <dbReference type="EMBL" id="ASU34359.1"/>
    </source>
</evidence>